<sequence>MELRKSIFSIFFFSTIAIFPLENYSQTEKANQFVIVVDPGHGGSDPGAVGINGNLEKEVVLKIAQEMIRISKLSLEDEFKIYLTRYKDSLISLGDRAKLAKGLKADVFISLHCNHSDNPDAQGLEVYVSNIKSQQSKESILLAYRIQKEISKELGFKSRGVKFANFKVLRESIAYHPAVLIELGFLSNWEEEIWLSNPENLNYLASLILVAIRKSLDL</sequence>
<evidence type="ECO:0000259" key="4">
    <source>
        <dbReference type="SMART" id="SM00646"/>
    </source>
</evidence>
<feature type="domain" description="MurNAc-LAA" evidence="4">
    <location>
        <begin position="97"/>
        <end position="213"/>
    </location>
</feature>
<dbReference type="Proteomes" id="UP000321367">
    <property type="component" value="Unassembled WGS sequence"/>
</dbReference>
<dbReference type="Gene3D" id="3.40.630.40">
    <property type="entry name" value="Zn-dependent exopeptidases"/>
    <property type="match status" value="1"/>
</dbReference>
<dbReference type="InterPro" id="IPR002508">
    <property type="entry name" value="MurNAc-LAA_cat"/>
</dbReference>
<dbReference type="CDD" id="cd02696">
    <property type="entry name" value="MurNAc-LAA"/>
    <property type="match status" value="1"/>
</dbReference>
<accession>A0A5C7A249</accession>
<keyword evidence="3" id="KW-0378">Hydrolase</keyword>
<keyword evidence="6" id="KW-1185">Reference proteome</keyword>
<evidence type="ECO:0000256" key="1">
    <source>
        <dbReference type="ARBA" id="ARBA00001561"/>
    </source>
</evidence>
<dbReference type="GO" id="GO:0008745">
    <property type="term" value="F:N-acetylmuramoyl-L-alanine amidase activity"/>
    <property type="evidence" value="ECO:0007669"/>
    <property type="project" value="UniProtKB-EC"/>
</dbReference>
<dbReference type="PANTHER" id="PTHR30404">
    <property type="entry name" value="N-ACETYLMURAMOYL-L-ALANINE AMIDASE"/>
    <property type="match status" value="1"/>
</dbReference>
<dbReference type="AlphaFoldDB" id="A0A5C7A249"/>
<dbReference type="GO" id="GO:0030288">
    <property type="term" value="C:outer membrane-bounded periplasmic space"/>
    <property type="evidence" value="ECO:0007669"/>
    <property type="project" value="TreeGrafter"/>
</dbReference>
<protein>
    <recommendedName>
        <fullName evidence="2">N-acetylmuramoyl-L-alanine amidase</fullName>
        <ecNumber evidence="2">3.5.1.28</ecNumber>
    </recommendedName>
</protein>
<evidence type="ECO:0000256" key="2">
    <source>
        <dbReference type="ARBA" id="ARBA00011901"/>
    </source>
</evidence>
<dbReference type="SMART" id="SM00646">
    <property type="entry name" value="Ami_3"/>
    <property type="match status" value="1"/>
</dbReference>
<dbReference type="GO" id="GO:0009253">
    <property type="term" value="P:peptidoglycan catabolic process"/>
    <property type="evidence" value="ECO:0007669"/>
    <property type="project" value="InterPro"/>
</dbReference>
<proteinExistence type="predicted"/>
<dbReference type="PANTHER" id="PTHR30404:SF0">
    <property type="entry name" value="N-ACETYLMURAMOYL-L-ALANINE AMIDASE AMIC"/>
    <property type="match status" value="1"/>
</dbReference>
<dbReference type="InterPro" id="IPR050695">
    <property type="entry name" value="N-acetylmuramoyl_amidase_3"/>
</dbReference>
<evidence type="ECO:0000313" key="5">
    <source>
        <dbReference type="EMBL" id="TXD95039.1"/>
    </source>
</evidence>
<comment type="caution">
    <text evidence="5">The sequence shown here is derived from an EMBL/GenBank/DDBJ whole genome shotgun (WGS) entry which is preliminary data.</text>
</comment>
<dbReference type="Pfam" id="PF01520">
    <property type="entry name" value="Amidase_3"/>
    <property type="match status" value="1"/>
</dbReference>
<evidence type="ECO:0000313" key="6">
    <source>
        <dbReference type="Proteomes" id="UP000321367"/>
    </source>
</evidence>
<gene>
    <name evidence="5" type="ORF">ES724_02480</name>
</gene>
<dbReference type="SUPFAM" id="SSF53187">
    <property type="entry name" value="Zn-dependent exopeptidases"/>
    <property type="match status" value="1"/>
</dbReference>
<organism evidence="5 6">
    <name type="scientific">Gillisia hiemivivida</name>
    <dbReference type="NCBI Taxonomy" id="291190"/>
    <lineage>
        <taxon>Bacteria</taxon>
        <taxon>Pseudomonadati</taxon>
        <taxon>Bacteroidota</taxon>
        <taxon>Flavobacteriia</taxon>
        <taxon>Flavobacteriales</taxon>
        <taxon>Flavobacteriaceae</taxon>
        <taxon>Gillisia</taxon>
    </lineage>
</organism>
<comment type="catalytic activity">
    <reaction evidence="1">
        <text>Hydrolyzes the link between N-acetylmuramoyl residues and L-amino acid residues in certain cell-wall glycopeptides.</text>
        <dbReference type="EC" id="3.5.1.28"/>
    </reaction>
</comment>
<dbReference type="OrthoDB" id="9806267at2"/>
<dbReference type="RefSeq" id="WP_146929123.1">
    <property type="nucleotide sequence ID" value="NZ_CBCSHZ010000001.1"/>
</dbReference>
<dbReference type="EMBL" id="VORY01000002">
    <property type="protein sequence ID" value="TXD95039.1"/>
    <property type="molecule type" value="Genomic_DNA"/>
</dbReference>
<evidence type="ECO:0000256" key="3">
    <source>
        <dbReference type="ARBA" id="ARBA00022801"/>
    </source>
</evidence>
<reference evidence="5 6" key="1">
    <citation type="submission" date="2019-08" db="EMBL/GenBank/DDBJ databases">
        <title>Genome sequence of Gillisia hiemivivida IC154 (type strain).</title>
        <authorList>
            <person name="Bowman J.P."/>
        </authorList>
    </citation>
    <scope>NUCLEOTIDE SEQUENCE [LARGE SCALE GENOMIC DNA]</scope>
    <source>
        <strain evidence="5 6">IC154</strain>
    </source>
</reference>
<dbReference type="EC" id="3.5.1.28" evidence="2"/>
<name>A0A5C7A249_9FLAO</name>